<organism evidence="1 2">
    <name type="scientific">Enterobacter roggenkampii</name>
    <dbReference type="NCBI Taxonomy" id="1812935"/>
    <lineage>
        <taxon>Bacteria</taxon>
        <taxon>Pseudomonadati</taxon>
        <taxon>Pseudomonadota</taxon>
        <taxon>Gammaproteobacteria</taxon>
        <taxon>Enterobacterales</taxon>
        <taxon>Enterobacteriaceae</taxon>
        <taxon>Enterobacter</taxon>
        <taxon>Enterobacter cloacae complex</taxon>
    </lineage>
</organism>
<comment type="caution">
    <text evidence="1">The sequence shown here is derived from an EMBL/GenBank/DDBJ whole genome shotgun (WGS) entry which is preliminary data.</text>
</comment>
<name>A0A837LCL3_9ENTR</name>
<dbReference type="AlphaFoldDB" id="A0A837LCL3"/>
<evidence type="ECO:0000313" key="1">
    <source>
        <dbReference type="EMBL" id="KLQ02452.1"/>
    </source>
</evidence>
<reference evidence="1 2" key="1">
    <citation type="submission" date="2015-06" db="EMBL/GenBank/DDBJ databases">
        <authorList>
            <person name="Adams M."/>
            <person name="Sutton G."/>
            <person name="Nelson K."/>
            <person name="Bonomo R."/>
            <person name="McCorrison J."/>
            <person name="Sanka R."/>
            <person name="Brinkac L."/>
            <person name="Nierman W."/>
        </authorList>
    </citation>
    <scope>NUCLEOTIDE SEQUENCE [LARGE SCALE GENOMIC DNA]</scope>
    <source>
        <strain evidence="1 2">GN02692</strain>
    </source>
</reference>
<dbReference type="Proteomes" id="UP000036013">
    <property type="component" value="Unassembled WGS sequence"/>
</dbReference>
<dbReference type="EMBL" id="LEDI01000033">
    <property type="protein sequence ID" value="KLQ02452.1"/>
    <property type="molecule type" value="Genomic_DNA"/>
</dbReference>
<sequence length="91" mass="9851">MIYVNSARVFPAIIPESITDILPFILIPVMATGTKCRVFRPGEDAAANQHESVGRKKVKPMLVAARNSGGHSTLLTHDSGLTVRLRVAWPG</sequence>
<gene>
    <name evidence="1" type="ORF">ABF77_15190</name>
</gene>
<evidence type="ECO:0000313" key="2">
    <source>
        <dbReference type="Proteomes" id="UP000036013"/>
    </source>
</evidence>
<accession>A0A837LCL3</accession>
<proteinExistence type="predicted"/>
<protein>
    <submittedName>
        <fullName evidence="1">Uncharacterized protein</fullName>
    </submittedName>
</protein>